<evidence type="ECO:0000313" key="5">
    <source>
        <dbReference type="EMBL" id="KAL3309092.1"/>
    </source>
</evidence>
<keyword evidence="6" id="KW-1185">Reference proteome</keyword>
<dbReference type="Pfam" id="PF16184">
    <property type="entry name" value="Cadherin_3"/>
    <property type="match status" value="1"/>
</dbReference>
<dbReference type="PROSITE" id="PS51854">
    <property type="entry name" value="CSPG"/>
    <property type="match status" value="1"/>
</dbReference>
<proteinExistence type="predicted"/>
<name>A0ABD2PNL7_9PLAT</name>
<protein>
    <submittedName>
        <fullName evidence="5">Uncharacterized protein</fullName>
    </submittedName>
</protein>
<evidence type="ECO:0000256" key="4">
    <source>
        <dbReference type="PROSITE-ProRule" id="PRU01201"/>
    </source>
</evidence>
<keyword evidence="3" id="KW-0325">Glycoprotein</keyword>
<dbReference type="Proteomes" id="UP001626550">
    <property type="component" value="Unassembled WGS sequence"/>
</dbReference>
<organism evidence="5 6">
    <name type="scientific">Cichlidogyrus casuarinus</name>
    <dbReference type="NCBI Taxonomy" id="1844966"/>
    <lineage>
        <taxon>Eukaryota</taxon>
        <taxon>Metazoa</taxon>
        <taxon>Spiralia</taxon>
        <taxon>Lophotrochozoa</taxon>
        <taxon>Platyhelminthes</taxon>
        <taxon>Monogenea</taxon>
        <taxon>Monopisthocotylea</taxon>
        <taxon>Dactylogyridea</taxon>
        <taxon>Ancyrocephalidae</taxon>
        <taxon>Cichlidogyrus</taxon>
    </lineage>
</organism>
<comment type="caution">
    <text evidence="5">The sequence shown here is derived from an EMBL/GenBank/DDBJ whole genome shotgun (WGS) entry which is preliminary data.</text>
</comment>
<keyword evidence="2" id="KW-0677">Repeat</keyword>
<dbReference type="InterPro" id="IPR039005">
    <property type="entry name" value="CSPG_rpt"/>
</dbReference>
<dbReference type="PANTHER" id="PTHR45739:SF12">
    <property type="entry name" value="CHONDROITIN SULFATE PROTEOGLYCAN 4-LIKE ISOFORM X2"/>
    <property type="match status" value="1"/>
</dbReference>
<evidence type="ECO:0000256" key="1">
    <source>
        <dbReference type="ARBA" id="ARBA00022729"/>
    </source>
</evidence>
<feature type="repeat" description="CSPG" evidence="4">
    <location>
        <begin position="82"/>
        <end position="180"/>
    </location>
</feature>
<gene>
    <name evidence="5" type="ORF">Ciccas_012364</name>
</gene>
<evidence type="ECO:0000256" key="3">
    <source>
        <dbReference type="ARBA" id="ARBA00023180"/>
    </source>
</evidence>
<sequence>MLSELKLYWQEDINQKRVFYQFRRVVDEYNRSLFVQGEFNASDEFKFSVSVPGYKSEHIASFVIIIRMVAMDSQLIHLFTQKPVLVGAGKVSVREGASVEITSTHLKVIENSCEDTPLGKFSLIFTLATFPRHGQLYLNDQPVNHGAQFSLKELRDKRIRFSYKHDDSETAFDNFKLELSCQRSGKVGIEEMFTRCGQLNRLGQIVKLDFDLLVLPKNDNPPRIKLGRNRLSVMAHSLTKLDRNWLHISDLDTNDTQNFRVMLRNRHLWLPEDEVGYLCHCSNCLKVDSIPAGMLQDGSACYRHANCLNDYDLIVSDGAHSAADAISVNLSEPIMSIGKLAAVETAGFPLNVVFDVTTFYISNRVNEDLLLALQVRQDVEASARDIRVAVQSWPRWGQLLSSNARIAHLLQVHSAEFELTYEDLLDLHLVYCPNSTQALLHQMDRFELAVSSPRLKEQRVEFRVLLSAAQVSSRERLKRVDDQVDISLPFEESVSLLRVLSLRGLSADAGSVLYFNLKSFPTAGRVVLVGAAHPLEIAVSRFRMEDLLAERLVYRPQTKFISGDSFVLEVVFGTLDCEAYVASEIRVKITFTGALIRNHWGMTVTSGNRSIAYDELRGSADQATIIYEDEDNCRPHVQRPLTLYSLLRAPKKGDLFSKR</sequence>
<reference evidence="5 6" key="1">
    <citation type="submission" date="2024-11" db="EMBL/GenBank/DDBJ databases">
        <title>Adaptive evolution of stress response genes in parasites aligns with host niche diversity.</title>
        <authorList>
            <person name="Hahn C."/>
            <person name="Resl P."/>
        </authorList>
    </citation>
    <scope>NUCLEOTIDE SEQUENCE [LARGE SCALE GENOMIC DNA]</scope>
    <source>
        <strain evidence="5">EGGRZ-B1_66</strain>
        <tissue evidence="5">Body</tissue>
    </source>
</reference>
<dbReference type="EMBL" id="JBJKFK010004298">
    <property type="protein sequence ID" value="KAL3309092.1"/>
    <property type="molecule type" value="Genomic_DNA"/>
</dbReference>
<accession>A0ABD2PNL7</accession>
<dbReference type="AlphaFoldDB" id="A0ABD2PNL7"/>
<evidence type="ECO:0000256" key="2">
    <source>
        <dbReference type="ARBA" id="ARBA00022737"/>
    </source>
</evidence>
<dbReference type="InterPro" id="IPR051561">
    <property type="entry name" value="FRAS1_ECM"/>
</dbReference>
<dbReference type="PANTHER" id="PTHR45739">
    <property type="entry name" value="MATRIX PROTEIN, PUTATIVE-RELATED"/>
    <property type="match status" value="1"/>
</dbReference>
<evidence type="ECO:0000313" key="6">
    <source>
        <dbReference type="Proteomes" id="UP001626550"/>
    </source>
</evidence>
<keyword evidence="1" id="KW-0732">Signal</keyword>